<proteinExistence type="predicted"/>
<feature type="domain" description="Transglutaminase-like" evidence="3">
    <location>
        <begin position="93"/>
        <end position="190"/>
    </location>
</feature>
<protein>
    <recommendedName>
        <fullName evidence="3">Transglutaminase-like domain-containing protein</fullName>
    </recommendedName>
</protein>
<dbReference type="InterPro" id="IPR002931">
    <property type="entry name" value="Transglutaminase-like"/>
</dbReference>
<dbReference type="EMBL" id="FWZX01000029">
    <property type="protein sequence ID" value="SMF70605.1"/>
    <property type="molecule type" value="Genomic_DNA"/>
</dbReference>
<dbReference type="STRING" id="560819.SAMN05428998_12969"/>
<keyword evidence="5" id="KW-1185">Reference proteome</keyword>
<evidence type="ECO:0000256" key="2">
    <source>
        <dbReference type="SAM" id="Phobius"/>
    </source>
</evidence>
<reference evidence="4 5" key="1">
    <citation type="submission" date="2017-04" db="EMBL/GenBank/DDBJ databases">
        <authorList>
            <person name="Afonso C.L."/>
            <person name="Miller P.J."/>
            <person name="Scott M.A."/>
            <person name="Spackman E."/>
            <person name="Goraichik I."/>
            <person name="Dimitrov K.M."/>
            <person name="Suarez D.L."/>
            <person name="Swayne D.E."/>
        </authorList>
    </citation>
    <scope>NUCLEOTIDE SEQUENCE [LARGE SCALE GENOMIC DNA]</scope>
    <source>
        <strain evidence="4 5">USBA 355</strain>
    </source>
</reference>
<evidence type="ECO:0000313" key="4">
    <source>
        <dbReference type="EMBL" id="SMF70605.1"/>
    </source>
</evidence>
<feature type="transmembrane region" description="Helical" evidence="2">
    <location>
        <begin position="39"/>
        <end position="56"/>
    </location>
</feature>
<accession>A0A1Y6CJP0</accession>
<dbReference type="SUPFAM" id="SSF54001">
    <property type="entry name" value="Cysteine proteinases"/>
    <property type="match status" value="1"/>
</dbReference>
<dbReference type="Pfam" id="PF01841">
    <property type="entry name" value="Transglut_core"/>
    <property type="match status" value="1"/>
</dbReference>
<gene>
    <name evidence="4" type="ORF">SAMN05428998_12969</name>
</gene>
<feature type="region of interest" description="Disordered" evidence="1">
    <location>
        <begin position="1"/>
        <end position="25"/>
    </location>
</feature>
<evidence type="ECO:0000259" key="3">
    <source>
        <dbReference type="Pfam" id="PF01841"/>
    </source>
</evidence>
<name>A0A1Y6CJP0_9PROT</name>
<organism evidence="4 5">
    <name type="scientific">Tistlia consotensis USBA 355</name>
    <dbReference type="NCBI Taxonomy" id="560819"/>
    <lineage>
        <taxon>Bacteria</taxon>
        <taxon>Pseudomonadati</taxon>
        <taxon>Pseudomonadota</taxon>
        <taxon>Alphaproteobacteria</taxon>
        <taxon>Rhodospirillales</taxon>
        <taxon>Rhodovibrionaceae</taxon>
        <taxon>Tistlia</taxon>
    </lineage>
</organism>
<evidence type="ECO:0000256" key="1">
    <source>
        <dbReference type="SAM" id="MobiDB-lite"/>
    </source>
</evidence>
<evidence type="ECO:0000313" key="5">
    <source>
        <dbReference type="Proteomes" id="UP000192917"/>
    </source>
</evidence>
<dbReference type="InterPro" id="IPR038765">
    <property type="entry name" value="Papain-like_cys_pep_sf"/>
</dbReference>
<sequence>MQRDQALPEEAVAASGGAAGGGAAGATVRSRRRTGLRRLALGLTLLLLAAGWWLNVPQAPTPADREAIAEMLRRAGHGDLADFPRPRGFEAQVATVLAVQDAVLAAAPIDRGIAEGRRREPPELLSRGYGLCYDRSRAIEKALALFGLETRHVSLYGTAGLGALEALMTPGSDSHAVSEVRTERGWMTVDSNARWIGLTADGRPLSVPQIDADSAAEVGPEAAREPPTLLLVEPHVTLYGLYSRHGEFYPPFVPFPDVDFRQFLAYTIF</sequence>
<keyword evidence="2" id="KW-0812">Transmembrane</keyword>
<keyword evidence="2" id="KW-1133">Transmembrane helix</keyword>
<dbReference type="Proteomes" id="UP000192917">
    <property type="component" value="Unassembled WGS sequence"/>
</dbReference>
<dbReference type="RefSeq" id="WP_143596346.1">
    <property type="nucleotide sequence ID" value="NZ_FWZX01000029.1"/>
</dbReference>
<dbReference type="AlphaFoldDB" id="A0A1Y6CJP0"/>
<keyword evidence="2" id="KW-0472">Membrane</keyword>